<dbReference type="GO" id="GO:0010038">
    <property type="term" value="P:response to metal ion"/>
    <property type="evidence" value="ECO:0007669"/>
    <property type="project" value="InterPro"/>
</dbReference>
<dbReference type="GO" id="GO:0046872">
    <property type="term" value="F:metal ion binding"/>
    <property type="evidence" value="ECO:0007669"/>
    <property type="project" value="UniProtKB-KW"/>
</dbReference>
<evidence type="ECO:0000256" key="5">
    <source>
        <dbReference type="SAM" id="Phobius"/>
    </source>
</evidence>
<keyword evidence="2" id="KW-0104">Cadmium</keyword>
<dbReference type="PROSITE" id="PS51443">
    <property type="entry name" value="PCS"/>
    <property type="match status" value="1"/>
</dbReference>
<evidence type="ECO:0000313" key="8">
    <source>
        <dbReference type="Proteomes" id="UP000005801"/>
    </source>
</evidence>
<feature type="domain" description="Peptidase C83" evidence="6">
    <location>
        <begin position="1"/>
        <end position="237"/>
    </location>
</feature>
<dbReference type="eggNOG" id="COG3271">
    <property type="taxonomic scope" value="Bacteria"/>
</dbReference>
<dbReference type="InterPro" id="IPR007719">
    <property type="entry name" value="PCS_N"/>
</dbReference>
<keyword evidence="4" id="KW-0479">Metal-binding</keyword>
<dbReference type="AlphaFoldDB" id="A6G1N9"/>
<dbReference type="SUPFAM" id="SSF54001">
    <property type="entry name" value="Cysteine proteinases"/>
    <property type="match status" value="1"/>
</dbReference>
<keyword evidence="5" id="KW-0472">Membrane</keyword>
<keyword evidence="8" id="KW-1185">Reference proteome</keyword>
<keyword evidence="3" id="KW-0808">Transferase</keyword>
<evidence type="ECO:0000256" key="3">
    <source>
        <dbReference type="ARBA" id="ARBA00022679"/>
    </source>
</evidence>
<dbReference type="Gene3D" id="3.90.70.30">
    <property type="entry name" value="Phytochelatin synthase, N-terminal domain"/>
    <property type="match status" value="1"/>
</dbReference>
<evidence type="ECO:0000256" key="4">
    <source>
        <dbReference type="ARBA" id="ARBA00022723"/>
    </source>
</evidence>
<evidence type="ECO:0000259" key="6">
    <source>
        <dbReference type="PROSITE" id="PS51443"/>
    </source>
</evidence>
<sequence length="237" mass="26305">MTESTKPKRRIGRILLMVTGAFVAILIGLFAYASIALKPKVYDVVSIKEATSYQDPALLEQAWALPVAATYQQDALIYQPRVSWCGPTSVANVQVSVGVDPQAAPDKVLEGTGYCRLGECIPGLTLDELAEIAEQKLDGREVTVLRDLSLDEFREHMRHANDPDRRYIINFLRGPLFREGGGHHSPIGGYLEQQDLVFVLDVNESYAPWLVETERLHAAIDTVDSSTDKKRGLLLIQ</sequence>
<dbReference type="InterPro" id="IPR038156">
    <property type="entry name" value="PCS_N_sf"/>
</dbReference>
<evidence type="ECO:0000256" key="1">
    <source>
        <dbReference type="ARBA" id="ARBA00012468"/>
    </source>
</evidence>
<proteinExistence type="predicted"/>
<dbReference type="STRING" id="391625.PPSIR1_36672"/>
<dbReference type="PANTHER" id="PTHR33447">
    <property type="entry name" value="GLUTATHIONE GAMMA-GLUTAMYLCYSTEINYLTRANSFERASE"/>
    <property type="match status" value="1"/>
</dbReference>
<keyword evidence="5" id="KW-0812">Transmembrane</keyword>
<keyword evidence="5" id="KW-1133">Transmembrane helix</keyword>
<evidence type="ECO:0000256" key="2">
    <source>
        <dbReference type="ARBA" id="ARBA00022539"/>
    </source>
</evidence>
<feature type="transmembrane region" description="Helical" evidence="5">
    <location>
        <begin position="12"/>
        <end position="33"/>
    </location>
</feature>
<dbReference type="InterPro" id="IPR038765">
    <property type="entry name" value="Papain-like_cys_pep_sf"/>
</dbReference>
<name>A6G1N9_9BACT</name>
<dbReference type="RefSeq" id="WP_006970638.1">
    <property type="nucleotide sequence ID" value="NZ_ABCS01000012.1"/>
</dbReference>
<dbReference type="EMBL" id="ABCS01000012">
    <property type="protein sequence ID" value="EDM80303.1"/>
    <property type="molecule type" value="Genomic_DNA"/>
</dbReference>
<dbReference type="GO" id="GO:0046938">
    <property type="term" value="P:phytochelatin biosynthetic process"/>
    <property type="evidence" value="ECO:0007669"/>
    <property type="project" value="InterPro"/>
</dbReference>
<organism evidence="7 8">
    <name type="scientific">Plesiocystis pacifica SIR-1</name>
    <dbReference type="NCBI Taxonomy" id="391625"/>
    <lineage>
        <taxon>Bacteria</taxon>
        <taxon>Pseudomonadati</taxon>
        <taxon>Myxococcota</taxon>
        <taxon>Polyangia</taxon>
        <taxon>Nannocystales</taxon>
        <taxon>Nannocystaceae</taxon>
        <taxon>Plesiocystis</taxon>
    </lineage>
</organism>
<reference evidence="7 8" key="1">
    <citation type="submission" date="2007-06" db="EMBL/GenBank/DDBJ databases">
        <authorList>
            <person name="Shimkets L."/>
            <person name="Ferriera S."/>
            <person name="Johnson J."/>
            <person name="Kravitz S."/>
            <person name="Beeson K."/>
            <person name="Sutton G."/>
            <person name="Rogers Y.-H."/>
            <person name="Friedman R."/>
            <person name="Frazier M."/>
            <person name="Venter J.C."/>
        </authorList>
    </citation>
    <scope>NUCLEOTIDE SEQUENCE [LARGE SCALE GENOMIC DNA]</scope>
    <source>
        <strain evidence="7 8">SIR-1</strain>
    </source>
</reference>
<evidence type="ECO:0000313" key="7">
    <source>
        <dbReference type="EMBL" id="EDM80303.1"/>
    </source>
</evidence>
<comment type="caution">
    <text evidence="7">The sequence shown here is derived from an EMBL/GenBank/DDBJ whole genome shotgun (WGS) entry which is preliminary data.</text>
</comment>
<dbReference type="EC" id="2.3.2.15" evidence="1"/>
<accession>A6G1N9</accession>
<dbReference type="Pfam" id="PF05023">
    <property type="entry name" value="Phytochelatin"/>
    <property type="match status" value="1"/>
</dbReference>
<dbReference type="Proteomes" id="UP000005801">
    <property type="component" value="Unassembled WGS sequence"/>
</dbReference>
<protein>
    <recommendedName>
        <fullName evidence="1">glutathione gamma-glutamylcysteinyltransferase</fullName>
        <ecNumber evidence="1">2.3.2.15</ecNumber>
    </recommendedName>
</protein>
<dbReference type="InterPro" id="IPR040409">
    <property type="entry name" value="PCS-like"/>
</dbReference>
<dbReference type="GO" id="GO:0016756">
    <property type="term" value="F:glutathione gamma-glutamylcysteinyltransferase activity"/>
    <property type="evidence" value="ECO:0007669"/>
    <property type="project" value="UniProtKB-EC"/>
</dbReference>
<gene>
    <name evidence="7" type="ORF">PPSIR1_36672</name>
</gene>